<sequence>MLLDDESLYSFMFRAQLLHGLRELSNLTHVTGRWKRLPKPHPKLVPYYKIFPKKHLEKLLYSSGFKIDNPLIENHEKLGHVSIENIFFNPYHNVYSSSIPILYCHECIKESIETCGVGYFKKSWVYMDKCKKHQKLLSYLKPTSNLEFTIFKVISGVLI</sequence>
<name>A0ABX5R5B2_9GAMM</name>
<reference evidence="2" key="1">
    <citation type="submission" date="2018-09" db="EMBL/GenBank/DDBJ databases">
        <title>Yersinia hibernicus sp. nov.</title>
        <authorList>
            <person name="Nguyen S.V."/>
            <person name="Mundanda D.M."/>
            <person name="Anes J."/>
            <person name="Fanning S."/>
        </authorList>
    </citation>
    <scope>NUCLEOTIDE SEQUENCE [LARGE SCALE GENOMIC DNA]</scope>
    <source>
        <strain evidence="2">CFS1934</strain>
    </source>
</reference>
<keyword evidence="2" id="KW-1185">Reference proteome</keyword>
<dbReference type="EMBL" id="CP032487">
    <property type="protein sequence ID" value="QAX80855.1"/>
    <property type="molecule type" value="Genomic_DNA"/>
</dbReference>
<dbReference type="RefSeq" id="WP_129198925.1">
    <property type="nucleotide sequence ID" value="NZ_CP032487.1"/>
</dbReference>
<organism evidence="1 2">
    <name type="scientific">Yersinia hibernica</name>
    <dbReference type="NCBI Taxonomy" id="2339259"/>
    <lineage>
        <taxon>Bacteria</taxon>
        <taxon>Pseudomonadati</taxon>
        <taxon>Pseudomonadota</taxon>
        <taxon>Gammaproteobacteria</taxon>
        <taxon>Enterobacterales</taxon>
        <taxon>Yersiniaceae</taxon>
        <taxon>Yersinia</taxon>
    </lineage>
</organism>
<protein>
    <submittedName>
        <fullName evidence="1">Uncharacterized protein</fullName>
    </submittedName>
</protein>
<accession>A0ABX5R5B2</accession>
<evidence type="ECO:0000313" key="1">
    <source>
        <dbReference type="EMBL" id="QAX80855.1"/>
    </source>
</evidence>
<gene>
    <name evidence="1" type="ORF">D5F51_21415</name>
</gene>
<evidence type="ECO:0000313" key="2">
    <source>
        <dbReference type="Proteomes" id="UP000288804"/>
    </source>
</evidence>
<proteinExistence type="predicted"/>
<dbReference type="Proteomes" id="UP000288804">
    <property type="component" value="Chromosome"/>
</dbReference>